<proteinExistence type="predicted"/>
<dbReference type="RefSeq" id="WP_377915288.1">
    <property type="nucleotide sequence ID" value="NZ_JBHRZT010000052.1"/>
</dbReference>
<feature type="transmembrane region" description="Helical" evidence="1">
    <location>
        <begin position="76"/>
        <end position="96"/>
    </location>
</feature>
<evidence type="ECO:0000313" key="3">
    <source>
        <dbReference type="Proteomes" id="UP001595752"/>
    </source>
</evidence>
<feature type="transmembrane region" description="Helical" evidence="1">
    <location>
        <begin position="103"/>
        <end position="120"/>
    </location>
</feature>
<keyword evidence="1" id="KW-0472">Membrane</keyword>
<dbReference type="Pfam" id="PF13398">
    <property type="entry name" value="Peptidase_M50B"/>
    <property type="match status" value="1"/>
</dbReference>
<dbReference type="Proteomes" id="UP001595752">
    <property type="component" value="Unassembled WGS sequence"/>
</dbReference>
<dbReference type="InterPro" id="IPR049500">
    <property type="entry name" value="Peptidase_M50B-like"/>
</dbReference>
<feature type="transmembrane region" description="Helical" evidence="1">
    <location>
        <begin position="126"/>
        <end position="141"/>
    </location>
</feature>
<comment type="caution">
    <text evidence="2">The sequence shown here is derived from an EMBL/GenBank/DDBJ whole genome shotgun (WGS) entry which is preliminary data.</text>
</comment>
<sequence length="225" mass="25339">MESITLIYVYMAIALVISRIPVLGVYIALCNTLLHEVFHVICAACLSGRIAHKISLHSDASGLAITRINSRFARVLVFYAGYTGSSLTAIGLFYLVEKGYFNIIIYFFITLAIISVLLWVRNFYGFFWAISFISLLGFITYKKYEIVMMHTSIFLSSVVLLQSIFTAFTVFKLSFIQRKDAGDATNLAQATFIPAPVWGTVFFGQSLYAGYFILNYLPLNFLTKI</sequence>
<evidence type="ECO:0000313" key="2">
    <source>
        <dbReference type="EMBL" id="MFC3884128.1"/>
    </source>
</evidence>
<keyword evidence="3" id="KW-1185">Reference proteome</keyword>
<gene>
    <name evidence="2" type="ORF">ACFOU2_11745</name>
</gene>
<feature type="transmembrane region" description="Helical" evidence="1">
    <location>
        <begin position="7"/>
        <end position="29"/>
    </location>
</feature>
<keyword evidence="1" id="KW-0812">Transmembrane</keyword>
<organism evidence="2 3">
    <name type="scientific">Bacillus songklensis</name>
    <dbReference type="NCBI Taxonomy" id="1069116"/>
    <lineage>
        <taxon>Bacteria</taxon>
        <taxon>Bacillati</taxon>
        <taxon>Bacillota</taxon>
        <taxon>Bacilli</taxon>
        <taxon>Bacillales</taxon>
        <taxon>Bacillaceae</taxon>
        <taxon>Bacillus</taxon>
    </lineage>
</organism>
<name>A0ABV8B1F7_9BACI</name>
<accession>A0ABV8B1F7</accession>
<evidence type="ECO:0000256" key="1">
    <source>
        <dbReference type="SAM" id="Phobius"/>
    </source>
</evidence>
<feature type="transmembrane region" description="Helical" evidence="1">
    <location>
        <begin position="195"/>
        <end position="217"/>
    </location>
</feature>
<feature type="transmembrane region" description="Helical" evidence="1">
    <location>
        <begin position="153"/>
        <end position="175"/>
    </location>
</feature>
<keyword evidence="1" id="KW-1133">Transmembrane helix</keyword>
<protein>
    <submittedName>
        <fullName evidence="2">M50 family metallopeptidase</fullName>
    </submittedName>
</protein>
<reference evidence="3" key="1">
    <citation type="journal article" date="2019" name="Int. J. Syst. Evol. Microbiol.">
        <title>The Global Catalogue of Microorganisms (GCM) 10K type strain sequencing project: providing services to taxonomists for standard genome sequencing and annotation.</title>
        <authorList>
            <consortium name="The Broad Institute Genomics Platform"/>
            <consortium name="The Broad Institute Genome Sequencing Center for Infectious Disease"/>
            <person name="Wu L."/>
            <person name="Ma J."/>
        </authorList>
    </citation>
    <scope>NUCLEOTIDE SEQUENCE [LARGE SCALE GENOMIC DNA]</scope>
    <source>
        <strain evidence="3">CCUG 61889</strain>
    </source>
</reference>
<dbReference type="EMBL" id="JBHRZT010000052">
    <property type="protein sequence ID" value="MFC3884128.1"/>
    <property type="molecule type" value="Genomic_DNA"/>
</dbReference>